<evidence type="ECO:0000256" key="1">
    <source>
        <dbReference type="ARBA" id="ARBA00005278"/>
    </source>
</evidence>
<evidence type="ECO:0000256" key="3">
    <source>
        <dbReference type="SAM" id="MobiDB-lite"/>
    </source>
</evidence>
<keyword evidence="6" id="KW-1185">Reference proteome</keyword>
<organism evidence="5 6">
    <name type="scientific">Paenibacillus lignilyticus</name>
    <dbReference type="NCBI Taxonomy" id="1172615"/>
    <lineage>
        <taxon>Bacteria</taxon>
        <taxon>Bacillati</taxon>
        <taxon>Bacillota</taxon>
        <taxon>Bacilli</taxon>
        <taxon>Bacillales</taxon>
        <taxon>Paenibacillaceae</taxon>
        <taxon>Paenibacillus</taxon>
    </lineage>
</organism>
<keyword evidence="4" id="KW-0812">Transmembrane</keyword>
<keyword evidence="4" id="KW-1133">Transmembrane helix</keyword>
<feature type="transmembrane region" description="Helical" evidence="4">
    <location>
        <begin position="396"/>
        <end position="414"/>
    </location>
</feature>
<keyword evidence="2 4" id="KW-0472">Membrane</keyword>
<dbReference type="InterPro" id="IPR004995">
    <property type="entry name" value="Spore_Ger"/>
</dbReference>
<dbReference type="PANTHER" id="PTHR22550">
    <property type="entry name" value="SPORE GERMINATION PROTEIN"/>
    <property type="match status" value="1"/>
</dbReference>
<gene>
    <name evidence="5" type="ORF">I8J30_24105</name>
</gene>
<evidence type="ECO:0000256" key="2">
    <source>
        <dbReference type="ARBA" id="ARBA00023136"/>
    </source>
</evidence>
<feature type="transmembrane region" description="Helical" evidence="4">
    <location>
        <begin position="306"/>
        <end position="325"/>
    </location>
</feature>
<evidence type="ECO:0000256" key="4">
    <source>
        <dbReference type="SAM" id="Phobius"/>
    </source>
</evidence>
<dbReference type="PIRSF" id="PIRSF005690">
    <property type="entry name" value="GerBA"/>
    <property type="match status" value="1"/>
</dbReference>
<comment type="caution">
    <text evidence="5">The sequence shown here is derived from an EMBL/GenBank/DDBJ whole genome shotgun (WGS) entry which is preliminary data.</text>
</comment>
<accession>A0ABS5CIT7</accession>
<protein>
    <submittedName>
        <fullName evidence="5">Spore germination protein</fullName>
    </submittedName>
</protein>
<dbReference type="Pfam" id="PF03323">
    <property type="entry name" value="GerA"/>
    <property type="match status" value="1"/>
</dbReference>
<feature type="transmembrane region" description="Helical" evidence="4">
    <location>
        <begin position="264"/>
        <end position="285"/>
    </location>
</feature>
<proteinExistence type="inferred from homology"/>
<dbReference type="InterPro" id="IPR050768">
    <property type="entry name" value="UPF0353/GerABKA_families"/>
</dbReference>
<dbReference type="Proteomes" id="UP000673394">
    <property type="component" value="Unassembled WGS sequence"/>
</dbReference>
<evidence type="ECO:0000313" key="6">
    <source>
        <dbReference type="Proteomes" id="UP000673394"/>
    </source>
</evidence>
<feature type="region of interest" description="Disordered" evidence="3">
    <location>
        <begin position="496"/>
        <end position="518"/>
    </location>
</feature>
<feature type="transmembrane region" description="Helical" evidence="4">
    <location>
        <begin position="370"/>
        <end position="390"/>
    </location>
</feature>
<reference evidence="5 6" key="1">
    <citation type="submission" date="2021-04" db="EMBL/GenBank/DDBJ databases">
        <title>Paenibacillus sp. DLE-14 whole genome sequence.</title>
        <authorList>
            <person name="Ham Y.J."/>
        </authorList>
    </citation>
    <scope>NUCLEOTIDE SEQUENCE [LARGE SCALE GENOMIC DNA]</scope>
    <source>
        <strain evidence="5 6">DLE-14</strain>
    </source>
</reference>
<feature type="transmembrane region" description="Helical" evidence="4">
    <location>
        <begin position="426"/>
        <end position="453"/>
    </location>
</feature>
<dbReference type="EMBL" id="JAGKSP010000012">
    <property type="protein sequence ID" value="MBP3965807.1"/>
    <property type="molecule type" value="Genomic_DNA"/>
</dbReference>
<comment type="similarity">
    <text evidence="1">Belongs to the GerABKA family.</text>
</comment>
<dbReference type="PANTHER" id="PTHR22550:SF5">
    <property type="entry name" value="LEUCINE ZIPPER PROTEIN 4"/>
    <property type="match status" value="1"/>
</dbReference>
<evidence type="ECO:0000313" key="5">
    <source>
        <dbReference type="EMBL" id="MBP3965807.1"/>
    </source>
</evidence>
<name>A0ABS5CIT7_9BACL</name>
<sequence>MEKINVLLTRSLPMDAPKQSQPFSTVLADNNRMLHDIYTDCKDVMFREFSIGDTTDAFVVYIDGLVNVELLDQHVIRPLLELPAEASGDITSERLASILTLSLVLEHDALEDAIACLSNGCGLLVIDGMKQGISIGLAKWEKRSIEEPGAEAVVRGPREGFTETISVNTAMIRRKIKTPSLKMVPYYLGRHTRTEVLISFIDGIAEPSLIEEVRERIESIDIDGILESGYIEGLIEDNPFSPFPQIQVTERPDVVSASLLEGRVAILVDGTPFVLIAPATLFTMLQSPEDYYQRFLIGTFIRWLRYLFFIITLILPSLYVAIMTFHQEMVPTSLLLSIAKSREDIPFPALVEALLMEISFEALREAGVRLPRQVGAAVSIVGALVIGQAATSAGLVSAPMVMVVAITGIASFMMPQYSSGIAIRMLRFPIMVLSGMLGLLGLMLGVIVVVIHLCSLRSVGIPYLQPLAPMKGSELKDVLVRAPIWMMRTRPYLSKKAPNKTRVADGQKPGPPQGNESP</sequence>